<proteinExistence type="predicted"/>
<evidence type="ECO:0000256" key="1">
    <source>
        <dbReference type="SAM" id="MobiDB-lite"/>
    </source>
</evidence>
<feature type="region of interest" description="Disordered" evidence="1">
    <location>
        <begin position="257"/>
        <end position="289"/>
    </location>
</feature>
<sequence>MSFFVTFNTVARSALALSALQCHLQGHRFRPRHLLPMFEPAADIIKKRDAAKAEVSGGGAEPEDAEPSGISKKDRLMTKLLLRHEDNFRGSARDQNVVVKLKTGSQMQLALAAGIQNYLKVGKEARAAVEPSEYRGHPLGKKPDAYLRMLLFRLSEAVEGKLEEVHAAVAQGPQPVESKEALRLVVNLGKSLNNKEVRLKATRCFDVQTKTDVDGKTVEETKWIFAAMAHPPLMQAIYCLKENGGLQSVNIVLEDDTAPRSKDAKELEKLVFKGGGGGGKKHPKRPKQK</sequence>
<feature type="chain" id="PRO_5047281774" evidence="2">
    <location>
        <begin position="17"/>
        <end position="289"/>
    </location>
</feature>
<feature type="compositionally biased region" description="Basic and acidic residues" evidence="1">
    <location>
        <begin position="257"/>
        <end position="271"/>
    </location>
</feature>
<keyword evidence="4" id="KW-1185">Reference proteome</keyword>
<keyword evidence="2" id="KW-0732">Signal</keyword>
<feature type="signal peptide" evidence="2">
    <location>
        <begin position="1"/>
        <end position="16"/>
    </location>
</feature>
<gene>
    <name evidence="3" type="ORF">PCOR1329_LOCUS50345</name>
</gene>
<accession>A0ABN9URA8</accession>
<dbReference type="Proteomes" id="UP001189429">
    <property type="component" value="Unassembled WGS sequence"/>
</dbReference>
<reference evidence="3" key="1">
    <citation type="submission" date="2023-10" db="EMBL/GenBank/DDBJ databases">
        <authorList>
            <person name="Chen Y."/>
            <person name="Shah S."/>
            <person name="Dougan E. K."/>
            <person name="Thang M."/>
            <person name="Chan C."/>
        </authorList>
    </citation>
    <scope>NUCLEOTIDE SEQUENCE [LARGE SCALE GENOMIC DNA]</scope>
</reference>
<feature type="compositionally biased region" description="Basic residues" evidence="1">
    <location>
        <begin position="279"/>
        <end position="289"/>
    </location>
</feature>
<protein>
    <submittedName>
        <fullName evidence="3">Uncharacterized protein</fullName>
    </submittedName>
</protein>
<evidence type="ECO:0000313" key="3">
    <source>
        <dbReference type="EMBL" id="CAK0861771.1"/>
    </source>
</evidence>
<evidence type="ECO:0000313" key="4">
    <source>
        <dbReference type="Proteomes" id="UP001189429"/>
    </source>
</evidence>
<organism evidence="3 4">
    <name type="scientific">Prorocentrum cordatum</name>
    <dbReference type="NCBI Taxonomy" id="2364126"/>
    <lineage>
        <taxon>Eukaryota</taxon>
        <taxon>Sar</taxon>
        <taxon>Alveolata</taxon>
        <taxon>Dinophyceae</taxon>
        <taxon>Prorocentrales</taxon>
        <taxon>Prorocentraceae</taxon>
        <taxon>Prorocentrum</taxon>
    </lineage>
</organism>
<evidence type="ECO:0000256" key="2">
    <source>
        <dbReference type="SAM" id="SignalP"/>
    </source>
</evidence>
<name>A0ABN9URA8_9DINO</name>
<comment type="caution">
    <text evidence="3">The sequence shown here is derived from an EMBL/GenBank/DDBJ whole genome shotgun (WGS) entry which is preliminary data.</text>
</comment>
<dbReference type="EMBL" id="CAUYUJ010016093">
    <property type="protein sequence ID" value="CAK0861771.1"/>
    <property type="molecule type" value="Genomic_DNA"/>
</dbReference>